<dbReference type="PANTHER" id="PTHR43245">
    <property type="entry name" value="BIFUNCTIONAL POLYMYXIN RESISTANCE PROTEIN ARNA"/>
    <property type="match status" value="1"/>
</dbReference>
<evidence type="ECO:0000259" key="1">
    <source>
        <dbReference type="Pfam" id="PF01370"/>
    </source>
</evidence>
<dbReference type="OrthoDB" id="258549at2"/>
<dbReference type="EMBL" id="CP036425">
    <property type="protein sequence ID" value="QDU34891.1"/>
    <property type="molecule type" value="Genomic_DNA"/>
</dbReference>
<accession>A0A517YXE9</accession>
<keyword evidence="3" id="KW-1185">Reference proteome</keyword>
<dbReference type="InterPro" id="IPR036291">
    <property type="entry name" value="NAD(P)-bd_dom_sf"/>
</dbReference>
<sequence>MAIINWQEQHGDFFKGSKVVVTGGAGFIGSHITEALIDLGASVTVIDDLSGGDVANFDTFKDRAGTRLTFVEASILDNDALTKAVDGARYVMHQAALGSVPRSIEQPVLYHQVNTTGTLNVLEAARHAGVERVTFAASSSAYGDSETLPKIESMPVWAKSPYAANKAACEALMRAYADSYGLDTASLRYFNIFGPRQNANSAYAAVIAAFAKSIIANETPKIFGDGEQSRDFTFVDNAVHANLLAARSEKTVGGKVFNVACGKRITVNELAVHMAEMMGKPNLTPEHLPERAGDVKHSLADLTAIEDAINYTSLIDFETGLKPTVDWYIEDLTQSAV</sequence>
<name>A0A517YXE9_9BACT</name>
<dbReference type="SUPFAM" id="SSF51735">
    <property type="entry name" value="NAD(P)-binding Rossmann-fold domains"/>
    <property type="match status" value="1"/>
</dbReference>
<dbReference type="Proteomes" id="UP000317369">
    <property type="component" value="Chromosome"/>
</dbReference>
<protein>
    <submittedName>
        <fullName evidence="2">UDP-glucose 4-epimerase</fullName>
        <ecNumber evidence="2">5.1.3.2</ecNumber>
    </submittedName>
</protein>
<dbReference type="Gene3D" id="3.90.25.10">
    <property type="entry name" value="UDP-galactose 4-epimerase, domain 1"/>
    <property type="match status" value="1"/>
</dbReference>
<evidence type="ECO:0000313" key="3">
    <source>
        <dbReference type="Proteomes" id="UP000317369"/>
    </source>
</evidence>
<organism evidence="2 3">
    <name type="scientific">Poriferisphaera corsica</name>
    <dbReference type="NCBI Taxonomy" id="2528020"/>
    <lineage>
        <taxon>Bacteria</taxon>
        <taxon>Pseudomonadati</taxon>
        <taxon>Planctomycetota</taxon>
        <taxon>Phycisphaerae</taxon>
        <taxon>Phycisphaerales</taxon>
        <taxon>Phycisphaeraceae</taxon>
        <taxon>Poriferisphaera</taxon>
    </lineage>
</organism>
<dbReference type="RefSeq" id="WP_145079382.1">
    <property type="nucleotide sequence ID" value="NZ_CP036425.1"/>
</dbReference>
<gene>
    <name evidence="2" type="ORF">KS4_29670</name>
</gene>
<dbReference type="PANTHER" id="PTHR43245:SF13">
    <property type="entry name" value="UDP-D-APIOSE_UDP-D-XYLOSE SYNTHASE 2"/>
    <property type="match status" value="1"/>
</dbReference>
<dbReference type="PRINTS" id="PR01713">
    <property type="entry name" value="NUCEPIMERASE"/>
</dbReference>
<feature type="domain" description="NAD-dependent epimerase/dehydratase" evidence="1">
    <location>
        <begin position="19"/>
        <end position="260"/>
    </location>
</feature>
<dbReference type="EC" id="5.1.3.2" evidence="2"/>
<evidence type="ECO:0000313" key="2">
    <source>
        <dbReference type="EMBL" id="QDU34891.1"/>
    </source>
</evidence>
<dbReference type="Gene3D" id="3.40.50.720">
    <property type="entry name" value="NAD(P)-binding Rossmann-like Domain"/>
    <property type="match status" value="1"/>
</dbReference>
<dbReference type="InterPro" id="IPR050177">
    <property type="entry name" value="Lipid_A_modif_metabolic_enz"/>
</dbReference>
<reference evidence="2 3" key="1">
    <citation type="submission" date="2019-02" db="EMBL/GenBank/DDBJ databases">
        <title>Deep-cultivation of Planctomycetes and their phenomic and genomic characterization uncovers novel biology.</title>
        <authorList>
            <person name="Wiegand S."/>
            <person name="Jogler M."/>
            <person name="Boedeker C."/>
            <person name="Pinto D."/>
            <person name="Vollmers J."/>
            <person name="Rivas-Marin E."/>
            <person name="Kohn T."/>
            <person name="Peeters S.H."/>
            <person name="Heuer A."/>
            <person name="Rast P."/>
            <person name="Oberbeckmann S."/>
            <person name="Bunk B."/>
            <person name="Jeske O."/>
            <person name="Meyerdierks A."/>
            <person name="Storesund J.E."/>
            <person name="Kallscheuer N."/>
            <person name="Luecker S."/>
            <person name="Lage O.M."/>
            <person name="Pohl T."/>
            <person name="Merkel B.J."/>
            <person name="Hornburger P."/>
            <person name="Mueller R.-W."/>
            <person name="Bruemmer F."/>
            <person name="Labrenz M."/>
            <person name="Spormann A.M."/>
            <person name="Op den Camp H."/>
            <person name="Overmann J."/>
            <person name="Amann R."/>
            <person name="Jetten M.S.M."/>
            <person name="Mascher T."/>
            <person name="Medema M.H."/>
            <person name="Devos D.P."/>
            <person name="Kaster A.-K."/>
            <person name="Ovreas L."/>
            <person name="Rohde M."/>
            <person name="Galperin M.Y."/>
            <person name="Jogler C."/>
        </authorList>
    </citation>
    <scope>NUCLEOTIDE SEQUENCE [LARGE SCALE GENOMIC DNA]</scope>
    <source>
        <strain evidence="2 3">KS4</strain>
    </source>
</reference>
<proteinExistence type="predicted"/>
<dbReference type="KEGG" id="pcor:KS4_29670"/>
<dbReference type="InterPro" id="IPR001509">
    <property type="entry name" value="Epimerase_deHydtase"/>
</dbReference>
<dbReference type="Pfam" id="PF01370">
    <property type="entry name" value="Epimerase"/>
    <property type="match status" value="1"/>
</dbReference>
<keyword evidence="2" id="KW-0413">Isomerase</keyword>
<dbReference type="AlphaFoldDB" id="A0A517YXE9"/>
<dbReference type="GO" id="GO:0003978">
    <property type="term" value="F:UDP-glucose 4-epimerase activity"/>
    <property type="evidence" value="ECO:0007669"/>
    <property type="project" value="UniProtKB-EC"/>
</dbReference>